<protein>
    <submittedName>
        <fullName evidence="2">ABC-type Fe3+-hydroxamate transport system, substrate-binding protein</fullName>
    </submittedName>
</protein>
<dbReference type="InterPro" id="IPR054828">
    <property type="entry name" value="Vit_B12_bind_prot"/>
</dbReference>
<comment type="similarity">
    <text evidence="1">Belongs to the bacterial solute-binding protein 8 family.</text>
</comment>
<dbReference type="InterPro" id="IPR050902">
    <property type="entry name" value="ABC_Transporter_SBP"/>
</dbReference>
<proteinExistence type="inferred from homology"/>
<evidence type="ECO:0000313" key="2">
    <source>
        <dbReference type="EMBL" id="MCP2170337.1"/>
    </source>
</evidence>
<dbReference type="Proteomes" id="UP001206128">
    <property type="component" value="Unassembled WGS sequence"/>
</dbReference>
<dbReference type="Gene3D" id="3.40.50.1980">
    <property type="entry name" value="Nitrogenase molybdenum iron protein domain"/>
    <property type="match status" value="2"/>
</dbReference>
<dbReference type="PANTHER" id="PTHR30535">
    <property type="entry name" value="VITAMIN B12-BINDING PROTEIN"/>
    <property type="match status" value="1"/>
</dbReference>
<keyword evidence="3" id="KW-1185">Reference proteome</keyword>
<dbReference type="PANTHER" id="PTHR30535:SF35">
    <property type="entry name" value="PERIPLASMIC BINDING PROTEIN"/>
    <property type="match status" value="1"/>
</dbReference>
<evidence type="ECO:0000313" key="3">
    <source>
        <dbReference type="Proteomes" id="UP001206128"/>
    </source>
</evidence>
<gene>
    <name evidence="2" type="ORF">LX83_007228</name>
</gene>
<sequence length="266" mass="28909">MRWASMLVDDLGEPLPQRMPTDRPPRVVSLVPSLTEAIAVTLPEVLVGVTDYCTHPPDLGLPRVGGSKYPSVDEVLALRPDLVVANSEENRAEDVDRLRANGVAVWVTAAPASVPAALGSVHRLLTAALDAPAPHWLVQAQQVWQHVRPVRARAVVPVWRRPWVVLGRDTFAGDVLRRLGVANAYADHPERYPRPPLAELVAKLDSGAADLVVLPDEPYAFSAEDGPEAFPHARHVLLSGRHLTWYGPSLVAARDELASALDRVLA</sequence>
<organism evidence="2 3">
    <name type="scientific">Goodfellowiella coeruleoviolacea</name>
    <dbReference type="NCBI Taxonomy" id="334858"/>
    <lineage>
        <taxon>Bacteria</taxon>
        <taxon>Bacillati</taxon>
        <taxon>Actinomycetota</taxon>
        <taxon>Actinomycetes</taxon>
        <taxon>Pseudonocardiales</taxon>
        <taxon>Pseudonocardiaceae</taxon>
        <taxon>Goodfellowiella</taxon>
    </lineage>
</organism>
<name>A0AAE3GMS1_9PSEU</name>
<dbReference type="AlphaFoldDB" id="A0AAE3GMS1"/>
<evidence type="ECO:0000256" key="1">
    <source>
        <dbReference type="ARBA" id="ARBA00008814"/>
    </source>
</evidence>
<comment type="caution">
    <text evidence="2">The sequence shown here is derived from an EMBL/GenBank/DDBJ whole genome shotgun (WGS) entry which is preliminary data.</text>
</comment>
<reference evidence="2" key="1">
    <citation type="submission" date="2022-06" db="EMBL/GenBank/DDBJ databases">
        <title>Genomic Encyclopedia of Archaeal and Bacterial Type Strains, Phase II (KMG-II): from individual species to whole genera.</title>
        <authorList>
            <person name="Goeker M."/>
        </authorList>
    </citation>
    <scope>NUCLEOTIDE SEQUENCE</scope>
    <source>
        <strain evidence="2">DSM 43935</strain>
    </source>
</reference>
<accession>A0AAE3GMS1</accession>
<dbReference type="NCBIfam" id="NF038402">
    <property type="entry name" value="TroA_like"/>
    <property type="match status" value="1"/>
</dbReference>
<dbReference type="SUPFAM" id="SSF53807">
    <property type="entry name" value="Helical backbone' metal receptor"/>
    <property type="match status" value="1"/>
</dbReference>
<dbReference type="EMBL" id="JAMTCK010000031">
    <property type="protein sequence ID" value="MCP2170337.1"/>
    <property type="molecule type" value="Genomic_DNA"/>
</dbReference>